<evidence type="ECO:0000313" key="3">
    <source>
        <dbReference type="EMBL" id="GIL57163.1"/>
    </source>
</evidence>
<gene>
    <name evidence="3" type="ORF">Vafri_12471</name>
</gene>
<accession>A0A8J4F4F2</accession>
<evidence type="ECO:0000256" key="2">
    <source>
        <dbReference type="SAM" id="SignalP"/>
    </source>
</evidence>
<evidence type="ECO:0000313" key="4">
    <source>
        <dbReference type="Proteomes" id="UP000747399"/>
    </source>
</evidence>
<feature type="compositionally biased region" description="Pro residues" evidence="1">
    <location>
        <begin position="34"/>
        <end position="43"/>
    </location>
</feature>
<feature type="region of interest" description="Disordered" evidence="1">
    <location>
        <begin position="28"/>
        <end position="57"/>
    </location>
</feature>
<feature type="chain" id="PRO_5035290152" description="Secreted protein" evidence="2">
    <location>
        <begin position="30"/>
        <end position="121"/>
    </location>
</feature>
<organism evidence="3 4">
    <name type="scientific">Volvox africanus</name>
    <dbReference type="NCBI Taxonomy" id="51714"/>
    <lineage>
        <taxon>Eukaryota</taxon>
        <taxon>Viridiplantae</taxon>
        <taxon>Chlorophyta</taxon>
        <taxon>core chlorophytes</taxon>
        <taxon>Chlorophyceae</taxon>
        <taxon>CS clade</taxon>
        <taxon>Chlamydomonadales</taxon>
        <taxon>Volvocaceae</taxon>
        <taxon>Volvox</taxon>
    </lineage>
</organism>
<feature type="compositionally biased region" description="Low complexity" evidence="1">
    <location>
        <begin position="44"/>
        <end position="53"/>
    </location>
</feature>
<proteinExistence type="predicted"/>
<keyword evidence="2" id="KW-0732">Signal</keyword>
<name>A0A8J4F4F2_9CHLO</name>
<sequence>MAGAAGQAAGAAAVAAVMLSALQTPPACTEPAAVPLPPPPSSLPLPRRTSSARMRPSTRACRNFKAFSADSETTTQLSSTLLTRRRRGTAAAACSRLVSQFTTIAGPGASAMTCGSVAASC</sequence>
<dbReference type="AlphaFoldDB" id="A0A8J4F4F2"/>
<protein>
    <recommendedName>
        <fullName evidence="5">Secreted protein</fullName>
    </recommendedName>
</protein>
<dbReference type="Proteomes" id="UP000747399">
    <property type="component" value="Unassembled WGS sequence"/>
</dbReference>
<feature type="signal peptide" evidence="2">
    <location>
        <begin position="1"/>
        <end position="29"/>
    </location>
</feature>
<reference evidence="3" key="1">
    <citation type="journal article" date="2021" name="Proc. Natl. Acad. Sci. U.S.A.">
        <title>Three genomes in the algal genus Volvox reveal the fate of a haploid sex-determining region after a transition to homothallism.</title>
        <authorList>
            <person name="Yamamoto K."/>
            <person name="Hamaji T."/>
            <person name="Kawai-Toyooka H."/>
            <person name="Matsuzaki R."/>
            <person name="Takahashi F."/>
            <person name="Nishimura Y."/>
            <person name="Kawachi M."/>
            <person name="Noguchi H."/>
            <person name="Minakuchi Y."/>
            <person name="Umen J.G."/>
            <person name="Toyoda A."/>
            <person name="Nozaki H."/>
        </authorList>
    </citation>
    <scope>NUCLEOTIDE SEQUENCE</scope>
    <source>
        <strain evidence="3">NIES-3780</strain>
    </source>
</reference>
<dbReference type="EMBL" id="BNCO01000027">
    <property type="protein sequence ID" value="GIL57163.1"/>
    <property type="molecule type" value="Genomic_DNA"/>
</dbReference>
<keyword evidence="4" id="KW-1185">Reference proteome</keyword>
<evidence type="ECO:0008006" key="5">
    <source>
        <dbReference type="Google" id="ProtNLM"/>
    </source>
</evidence>
<evidence type="ECO:0000256" key="1">
    <source>
        <dbReference type="SAM" id="MobiDB-lite"/>
    </source>
</evidence>
<comment type="caution">
    <text evidence="3">The sequence shown here is derived from an EMBL/GenBank/DDBJ whole genome shotgun (WGS) entry which is preliminary data.</text>
</comment>